<evidence type="ECO:0000259" key="16">
    <source>
        <dbReference type="PROSITE" id="PS50886"/>
    </source>
</evidence>
<keyword evidence="5 14" id="KW-0436">Ligase</keyword>
<dbReference type="PROSITE" id="PS51447">
    <property type="entry name" value="FDX_ACB"/>
    <property type="match status" value="1"/>
</dbReference>
<keyword evidence="7 14" id="KW-0547">Nucleotide-binding</keyword>
<keyword evidence="9 14" id="KW-0460">Magnesium</keyword>
<feature type="binding site" evidence="14">
    <location>
        <position position="480"/>
    </location>
    <ligand>
        <name>Mg(2+)</name>
        <dbReference type="ChEBI" id="CHEBI:18420"/>
        <note>shared with alpha subunit</note>
    </ligand>
</feature>
<evidence type="ECO:0000256" key="7">
    <source>
        <dbReference type="ARBA" id="ARBA00022741"/>
    </source>
</evidence>
<evidence type="ECO:0000256" key="2">
    <source>
        <dbReference type="ARBA" id="ARBA00008653"/>
    </source>
</evidence>
<keyword evidence="11 14" id="KW-0648">Protein biosynthesis</keyword>
<dbReference type="GO" id="GO:0004826">
    <property type="term" value="F:phenylalanine-tRNA ligase activity"/>
    <property type="evidence" value="ECO:0007669"/>
    <property type="project" value="UniProtKB-EC"/>
</dbReference>
<comment type="catalytic activity">
    <reaction evidence="13 14">
        <text>tRNA(Phe) + L-phenylalanine + ATP = L-phenylalanyl-tRNA(Phe) + AMP + diphosphate + H(+)</text>
        <dbReference type="Rhea" id="RHEA:19413"/>
        <dbReference type="Rhea" id="RHEA-COMP:9668"/>
        <dbReference type="Rhea" id="RHEA-COMP:9699"/>
        <dbReference type="ChEBI" id="CHEBI:15378"/>
        <dbReference type="ChEBI" id="CHEBI:30616"/>
        <dbReference type="ChEBI" id="CHEBI:33019"/>
        <dbReference type="ChEBI" id="CHEBI:58095"/>
        <dbReference type="ChEBI" id="CHEBI:78442"/>
        <dbReference type="ChEBI" id="CHEBI:78531"/>
        <dbReference type="ChEBI" id="CHEBI:456215"/>
        <dbReference type="EC" id="6.1.1.20"/>
    </reaction>
</comment>
<gene>
    <name evidence="14 19" type="primary">pheT</name>
    <name evidence="19" type="ORF">O7R10_02380</name>
</gene>
<keyword evidence="10 15" id="KW-0694">RNA-binding</keyword>
<dbReference type="Pfam" id="PF17759">
    <property type="entry name" value="tRNA_synthFbeta"/>
    <property type="match status" value="1"/>
</dbReference>
<dbReference type="SUPFAM" id="SSF46955">
    <property type="entry name" value="Putative DNA-binding domain"/>
    <property type="match status" value="1"/>
</dbReference>
<evidence type="ECO:0000256" key="11">
    <source>
        <dbReference type="ARBA" id="ARBA00022917"/>
    </source>
</evidence>
<feature type="domain" description="B5" evidence="18">
    <location>
        <begin position="416"/>
        <end position="492"/>
    </location>
</feature>
<dbReference type="Gene3D" id="3.30.70.380">
    <property type="entry name" value="Ferrodoxin-fold anticodon-binding domain"/>
    <property type="match status" value="1"/>
</dbReference>
<dbReference type="InterPro" id="IPR041616">
    <property type="entry name" value="PheRS_beta_core"/>
</dbReference>
<dbReference type="Pfam" id="PF03483">
    <property type="entry name" value="B3_4"/>
    <property type="match status" value="1"/>
</dbReference>
<name>A0ABY7M325_9MOLU</name>
<evidence type="ECO:0000259" key="18">
    <source>
        <dbReference type="PROSITE" id="PS51483"/>
    </source>
</evidence>
<evidence type="ECO:0000256" key="13">
    <source>
        <dbReference type="ARBA" id="ARBA00049255"/>
    </source>
</evidence>
<dbReference type="InterPro" id="IPR005121">
    <property type="entry name" value="Fdx_antiC-bd"/>
</dbReference>
<comment type="similarity">
    <text evidence="2 14">Belongs to the phenylalanyl-tRNA synthetase beta subunit family. Type 1 subfamily.</text>
</comment>
<protein>
    <recommendedName>
        <fullName evidence="14">Phenylalanine--tRNA ligase beta subunit</fullName>
        <ecNumber evidence="14">6.1.1.20</ecNumber>
    </recommendedName>
    <alternativeName>
        <fullName evidence="14">Phenylalanyl-tRNA synthetase beta subunit</fullName>
        <shortName evidence="14">PheRS</shortName>
    </alternativeName>
</protein>
<evidence type="ECO:0000259" key="17">
    <source>
        <dbReference type="PROSITE" id="PS51447"/>
    </source>
</evidence>
<evidence type="ECO:0000256" key="12">
    <source>
        <dbReference type="ARBA" id="ARBA00023146"/>
    </source>
</evidence>
<feature type="binding site" evidence="14">
    <location>
        <position position="476"/>
    </location>
    <ligand>
        <name>Mg(2+)</name>
        <dbReference type="ChEBI" id="CHEBI:18420"/>
        <note>shared with alpha subunit</note>
    </ligand>
</feature>
<evidence type="ECO:0000256" key="6">
    <source>
        <dbReference type="ARBA" id="ARBA00022723"/>
    </source>
</evidence>
<dbReference type="PROSITE" id="PS50886">
    <property type="entry name" value="TRBD"/>
    <property type="match status" value="1"/>
</dbReference>
<dbReference type="SMART" id="SM00896">
    <property type="entry name" value="FDX-ACB"/>
    <property type="match status" value="1"/>
</dbReference>
<evidence type="ECO:0000256" key="10">
    <source>
        <dbReference type="ARBA" id="ARBA00022884"/>
    </source>
</evidence>
<evidence type="ECO:0000256" key="3">
    <source>
        <dbReference type="ARBA" id="ARBA00011209"/>
    </source>
</evidence>
<dbReference type="InterPro" id="IPR012340">
    <property type="entry name" value="NA-bd_OB-fold"/>
</dbReference>
<dbReference type="SUPFAM" id="SSF56037">
    <property type="entry name" value="PheT/TilS domain"/>
    <property type="match status" value="1"/>
</dbReference>
<evidence type="ECO:0000256" key="14">
    <source>
        <dbReference type="HAMAP-Rule" id="MF_00283"/>
    </source>
</evidence>
<feature type="domain" description="FDX-ACB" evidence="17">
    <location>
        <begin position="713"/>
        <end position="806"/>
    </location>
</feature>
<evidence type="ECO:0000256" key="9">
    <source>
        <dbReference type="ARBA" id="ARBA00022842"/>
    </source>
</evidence>
<dbReference type="InterPro" id="IPR036690">
    <property type="entry name" value="Fdx_antiC-bd_sf"/>
</dbReference>
<evidence type="ECO:0000313" key="20">
    <source>
        <dbReference type="Proteomes" id="UP001210120"/>
    </source>
</evidence>
<evidence type="ECO:0000256" key="15">
    <source>
        <dbReference type="PROSITE-ProRule" id="PRU00209"/>
    </source>
</evidence>
<reference evidence="19" key="1">
    <citation type="submission" date="2022-12" db="EMBL/GenBank/DDBJ databases">
        <title>Genomic Characterization of Candidatus Phytoplasma sacchari in China.</title>
        <authorList>
            <person name="Zhang R.-Y."/>
        </authorList>
    </citation>
    <scope>NUCLEOTIDE SEQUENCE [LARGE SCALE GENOMIC DNA]</scope>
    <source>
        <strain evidence="19">SCWL1</strain>
    </source>
</reference>
<dbReference type="SMART" id="SM00874">
    <property type="entry name" value="B5"/>
    <property type="match status" value="1"/>
</dbReference>
<dbReference type="InterPro" id="IPR004532">
    <property type="entry name" value="Phe-tRNA-ligase_IIc_bsu_bact"/>
</dbReference>
<comment type="caution">
    <text evidence="14">Lacks conserved residue(s) required for the propagation of feature annotation.</text>
</comment>
<dbReference type="PROSITE" id="PS51483">
    <property type="entry name" value="B5"/>
    <property type="match status" value="1"/>
</dbReference>
<dbReference type="Pfam" id="PF03147">
    <property type="entry name" value="FDX-ACB"/>
    <property type="match status" value="1"/>
</dbReference>
<keyword evidence="4 15" id="KW-0820">tRNA-binding</keyword>
<accession>A0ABY7M325</accession>
<dbReference type="EMBL" id="CP115156">
    <property type="protein sequence ID" value="WBL31424.1"/>
    <property type="molecule type" value="Genomic_DNA"/>
</dbReference>
<evidence type="ECO:0000256" key="5">
    <source>
        <dbReference type="ARBA" id="ARBA00022598"/>
    </source>
</evidence>
<comment type="cofactor">
    <cofactor evidence="14">
        <name>Mg(2+)</name>
        <dbReference type="ChEBI" id="CHEBI:18420"/>
    </cofactor>
    <text evidence="14">Binds 2 magnesium ions per tetramer.</text>
</comment>
<dbReference type="InterPro" id="IPR045864">
    <property type="entry name" value="aa-tRNA-synth_II/BPL/LPL"/>
</dbReference>
<dbReference type="Proteomes" id="UP001210120">
    <property type="component" value="Chromosome"/>
</dbReference>
<dbReference type="NCBIfam" id="TIGR00472">
    <property type="entry name" value="pheT_bact"/>
    <property type="match status" value="1"/>
</dbReference>
<dbReference type="InterPro" id="IPR005147">
    <property type="entry name" value="tRNA_synthase_B5-dom"/>
</dbReference>
<dbReference type="EC" id="6.1.1.20" evidence="14"/>
<proteinExistence type="inferred from homology"/>
<evidence type="ECO:0000256" key="8">
    <source>
        <dbReference type="ARBA" id="ARBA00022840"/>
    </source>
</evidence>
<dbReference type="InterPro" id="IPR045060">
    <property type="entry name" value="Phe-tRNA-ligase_IIc_bsu"/>
</dbReference>
<dbReference type="PANTHER" id="PTHR10947">
    <property type="entry name" value="PHENYLALANYL-TRNA SYNTHETASE BETA CHAIN AND LEUCINE-RICH REPEAT-CONTAINING PROTEIN 47"/>
    <property type="match status" value="1"/>
</dbReference>
<dbReference type="Gene3D" id="3.30.56.10">
    <property type="match status" value="2"/>
</dbReference>
<comment type="subcellular location">
    <subcellularLocation>
        <location evidence="1 14">Cytoplasm</location>
    </subcellularLocation>
</comment>
<dbReference type="SMART" id="SM00873">
    <property type="entry name" value="B3_4"/>
    <property type="match status" value="1"/>
</dbReference>
<dbReference type="InterPro" id="IPR020825">
    <property type="entry name" value="Phe-tRNA_synthase-like_B3/B4"/>
</dbReference>
<dbReference type="HAMAP" id="MF_00283">
    <property type="entry name" value="Phe_tRNA_synth_beta1"/>
    <property type="match status" value="1"/>
</dbReference>
<dbReference type="CDD" id="cd00769">
    <property type="entry name" value="PheRS_beta_core"/>
    <property type="match status" value="1"/>
</dbReference>
<dbReference type="SUPFAM" id="SSF55681">
    <property type="entry name" value="Class II aaRS and biotin synthetases"/>
    <property type="match status" value="1"/>
</dbReference>
<evidence type="ECO:0000313" key="19">
    <source>
        <dbReference type="EMBL" id="WBL31424.1"/>
    </source>
</evidence>
<feature type="domain" description="TRNA-binding" evidence="16">
    <location>
        <begin position="42"/>
        <end position="160"/>
    </location>
</feature>
<comment type="subunit">
    <text evidence="3 14">Tetramer of two alpha and two beta subunits.</text>
</comment>
<dbReference type="Gene3D" id="3.50.40.10">
    <property type="entry name" value="Phenylalanyl-trna Synthetase, Chain B, domain 3"/>
    <property type="match status" value="1"/>
</dbReference>
<dbReference type="Pfam" id="PF01588">
    <property type="entry name" value="tRNA_bind"/>
    <property type="match status" value="1"/>
</dbReference>
<dbReference type="InterPro" id="IPR005146">
    <property type="entry name" value="B3/B4_tRNA-bd"/>
</dbReference>
<dbReference type="InterPro" id="IPR009061">
    <property type="entry name" value="DNA-bd_dom_put_sf"/>
</dbReference>
<dbReference type="Gene3D" id="3.30.930.10">
    <property type="entry name" value="Bira Bifunctional Protein, Domain 2"/>
    <property type="match status" value="1"/>
</dbReference>
<keyword evidence="20" id="KW-1185">Reference proteome</keyword>
<keyword evidence="12 14" id="KW-0030">Aminoacyl-tRNA synthetase</keyword>
<evidence type="ECO:0000256" key="1">
    <source>
        <dbReference type="ARBA" id="ARBA00004496"/>
    </source>
</evidence>
<dbReference type="SUPFAM" id="SSF54991">
    <property type="entry name" value="Anticodon-binding domain of PheRS"/>
    <property type="match status" value="1"/>
</dbReference>
<organism evidence="19 20">
    <name type="scientific">Candidatus Phytoplasma sacchari</name>
    <dbReference type="NCBI Taxonomy" id="2609813"/>
    <lineage>
        <taxon>Bacteria</taxon>
        <taxon>Bacillati</taxon>
        <taxon>Mycoplasmatota</taxon>
        <taxon>Mollicutes</taxon>
        <taxon>Acholeplasmatales</taxon>
        <taxon>Acholeplasmataceae</taxon>
        <taxon>Candidatus Phytoplasma</taxon>
        <taxon>16SrXI (Rice yellow dwarf group)</taxon>
    </lineage>
</organism>
<evidence type="ECO:0000256" key="4">
    <source>
        <dbReference type="ARBA" id="ARBA00022555"/>
    </source>
</evidence>
<dbReference type="PANTHER" id="PTHR10947:SF0">
    <property type="entry name" value="PHENYLALANINE--TRNA LIGASE BETA SUBUNIT"/>
    <property type="match status" value="1"/>
</dbReference>
<sequence length="806" mass="94367">MIINEKILKKYIPSLEINNIEKFKLLVNNHIIESSHYYNILNDNDNLIKIGKIIEFFSIKDKKNLYLVKVDIKTKIISVVCSYNNIQINKKVIVALIGAYLFHNNEKIFVTKELFGSDIENEGIICSSLFLGLNSDYLADDEKEGILFLEKDAIIGECALEYLGIKGFFLDLSVTPDRNDLLSYIGFARDLKSILQNNKIELKERLNFPITEKKNSINPFKVEILTSNCFEYNIRYVKDIKITRSPLWLRNKLLSHKINPINNVLDVVNLILLEYGIPLDVFDSSFFEDNLILIRNANKNEYFYCNNEQQYILDDKDLVISNNNKIVSLSGIKTNFNYDISDKTKEFILCSFYFKPEFVLNTSRKIGIKNDKILHLSRGIDQDLITKVLEKAIFLLQKISNCLVYKNIVSLKKDQHINPIISLSLEFIFSKTGINFSFEQVYNFLIFLNYKVEKISNKFFKVQAPSNLYYVKIAEDVISDLIRIYGYDKILSKKNAIKKISIKEGVRSLKEENICKLRKLLSNLGLNEIITYSLVNDKTFFLFPSLHKPLIVLKPLSYDKTFLRQNLSASLLDVLSFNQRNKNFDNFLFEIGNIYIPEQEIPHLSIILSGNFINTGWLKKDIQSSFFLLKGFLDRIQFLFGVKFDLIQTSSYDVFLPTQQSDIFLKDKKIGFIGETHPIINKKYHINKSFMMEINIQDILVKKRDKITFKEVTKFNSITRDLSFFVNKKYNFQQLHESLKDEISCFFIECELLDFFQDNSLSTEEYSLTFRLIFNNNDKNLNKQEINYFMEKIESKMKKKYKIKIR</sequence>
<keyword evidence="6 14" id="KW-0479">Metal-binding</keyword>
<dbReference type="SUPFAM" id="SSF50249">
    <property type="entry name" value="Nucleic acid-binding proteins"/>
    <property type="match status" value="1"/>
</dbReference>
<keyword evidence="8 14" id="KW-0067">ATP-binding</keyword>
<keyword evidence="14" id="KW-0963">Cytoplasm</keyword>
<dbReference type="Gene3D" id="2.40.50.140">
    <property type="entry name" value="Nucleic acid-binding proteins"/>
    <property type="match status" value="1"/>
</dbReference>
<dbReference type="Pfam" id="PF03484">
    <property type="entry name" value="B5"/>
    <property type="match status" value="1"/>
</dbReference>
<dbReference type="InterPro" id="IPR002547">
    <property type="entry name" value="tRNA-bd_dom"/>
</dbReference>